<gene>
    <name evidence="1" type="ordered locus">Ecaj_0124</name>
</gene>
<reference evidence="2" key="1">
    <citation type="journal article" date="2006" name="J. Bacteriol.">
        <title>The genome of the obligately intracellular bacterium Ehrlichia canis reveals themes of complex membrane structure and immune evasion strategies.</title>
        <authorList>
            <person name="Mavromatis K."/>
            <person name="Doyle C.K."/>
            <person name="Lykidis A."/>
            <person name="Ivanova N."/>
            <person name="Francino M.P."/>
            <person name="Chain P."/>
            <person name="Shin M."/>
            <person name="Malfatti S."/>
            <person name="Larimer F."/>
            <person name="Copeland A."/>
            <person name="Detter J.C."/>
            <person name="Land M."/>
            <person name="Richardson P.M."/>
            <person name="Yu X.J."/>
            <person name="Walker D.H."/>
            <person name="McBride J.W."/>
            <person name="Kyrpides N.C."/>
        </authorList>
    </citation>
    <scope>NUCLEOTIDE SEQUENCE [LARGE SCALE GENOMIC DNA]</scope>
    <source>
        <strain evidence="2">Jake</strain>
    </source>
</reference>
<dbReference type="EMBL" id="CP000107">
    <property type="protein sequence ID" value="AAZ68175.1"/>
    <property type="molecule type" value="Genomic_DNA"/>
</dbReference>
<accession>A0ACA6AVA7</accession>
<proteinExistence type="predicted"/>
<keyword evidence="2" id="KW-1185">Reference proteome</keyword>
<evidence type="ECO:0000313" key="2">
    <source>
        <dbReference type="Proteomes" id="UP000000435"/>
    </source>
</evidence>
<dbReference type="Proteomes" id="UP000000435">
    <property type="component" value="Chromosome"/>
</dbReference>
<sequence>MLFFHNLQFLIKRNKKLIGKDILGNHYYITIANGVEKRWVIYNGKADPTKIPASWHTWLHYTNNQTPKSSKSPHFPNLTGTQYAYHPNKASVFYGTKQH</sequence>
<protein>
    <submittedName>
        <fullName evidence="1">NADH:ubiquinone oxidoreductase 17.2kD subunit</fullName>
    </submittedName>
</protein>
<evidence type="ECO:0000313" key="1">
    <source>
        <dbReference type="EMBL" id="AAZ68175.1"/>
    </source>
</evidence>
<name>A0ACA6AVA7_EHRCJ</name>
<organism evidence="1 2">
    <name type="scientific">Ehrlichia canis (strain Jake)</name>
    <dbReference type="NCBI Taxonomy" id="269484"/>
    <lineage>
        <taxon>Bacteria</taxon>
        <taxon>Pseudomonadati</taxon>
        <taxon>Pseudomonadota</taxon>
        <taxon>Alphaproteobacteria</taxon>
        <taxon>Rickettsiales</taxon>
        <taxon>Anaplasmataceae</taxon>
        <taxon>Ehrlichia</taxon>
    </lineage>
</organism>